<organism evidence="2 3">
    <name type="scientific">Ditylenchus dipsaci</name>
    <dbReference type="NCBI Taxonomy" id="166011"/>
    <lineage>
        <taxon>Eukaryota</taxon>
        <taxon>Metazoa</taxon>
        <taxon>Ecdysozoa</taxon>
        <taxon>Nematoda</taxon>
        <taxon>Chromadorea</taxon>
        <taxon>Rhabditida</taxon>
        <taxon>Tylenchina</taxon>
        <taxon>Tylenchomorpha</taxon>
        <taxon>Sphaerularioidea</taxon>
        <taxon>Anguinidae</taxon>
        <taxon>Anguininae</taxon>
        <taxon>Ditylenchus</taxon>
    </lineage>
</organism>
<dbReference type="Proteomes" id="UP000887574">
    <property type="component" value="Unplaced"/>
</dbReference>
<evidence type="ECO:0000313" key="2">
    <source>
        <dbReference type="Proteomes" id="UP000887574"/>
    </source>
</evidence>
<keyword evidence="2" id="KW-1185">Reference proteome</keyword>
<feature type="transmembrane region" description="Helical" evidence="1">
    <location>
        <begin position="90"/>
        <end position="115"/>
    </location>
</feature>
<keyword evidence="1" id="KW-0472">Membrane</keyword>
<reference evidence="3" key="1">
    <citation type="submission" date="2022-11" db="UniProtKB">
        <authorList>
            <consortium name="WormBaseParasite"/>
        </authorList>
    </citation>
    <scope>IDENTIFICATION</scope>
</reference>
<name>A0A915E9D5_9BILA</name>
<keyword evidence="1" id="KW-0812">Transmembrane</keyword>
<sequence>MEIFQFQNVRETSTWCKSAACVFCEKQLPLVFTLQRAGFTGLVFCFQIVVLSLILVGIREIISLARIRRLKLRDALLPLSMGSDRKIISLYLLITLNITEAIILILATLLFLTGIRTKTLPVSLFRIGTGRAGANWTFWNMIKVLSKTWLLLGGIGLMLYAQACYMKFHYKLQIMPKQYPYDFKRAHPMDSMYQYPITNYTFEPETEPQPNH</sequence>
<dbReference type="AlphaFoldDB" id="A0A915E9D5"/>
<dbReference type="WBParaSite" id="jg3935">
    <property type="protein sequence ID" value="jg3935"/>
    <property type="gene ID" value="jg3935"/>
</dbReference>
<proteinExistence type="predicted"/>
<feature type="transmembrane region" description="Helical" evidence="1">
    <location>
        <begin position="37"/>
        <end position="58"/>
    </location>
</feature>
<evidence type="ECO:0000313" key="3">
    <source>
        <dbReference type="WBParaSite" id="jg3935"/>
    </source>
</evidence>
<evidence type="ECO:0000256" key="1">
    <source>
        <dbReference type="SAM" id="Phobius"/>
    </source>
</evidence>
<protein>
    <submittedName>
        <fullName evidence="3">Uncharacterized protein</fullName>
    </submittedName>
</protein>
<keyword evidence="1" id="KW-1133">Transmembrane helix</keyword>
<feature type="transmembrane region" description="Helical" evidence="1">
    <location>
        <begin position="149"/>
        <end position="168"/>
    </location>
</feature>
<accession>A0A915E9D5</accession>